<dbReference type="GO" id="GO:0006259">
    <property type="term" value="P:DNA metabolic process"/>
    <property type="evidence" value="ECO:0007669"/>
    <property type="project" value="UniProtKB-ARBA"/>
</dbReference>
<reference evidence="2 3" key="2">
    <citation type="journal article" date="2011" name="ISME J.">
        <title>RNA-seq reveals cooperative metabolic interactions between two termite-gut spirochete species in co-culture.</title>
        <authorList>
            <person name="Rosenthal A.Z."/>
            <person name="Matson E.G."/>
            <person name="Eldar A."/>
            <person name="Leadbetter J.R."/>
        </authorList>
    </citation>
    <scope>NUCLEOTIDE SEQUENCE [LARGE SCALE GENOMIC DNA]</scope>
    <source>
        <strain evidence="3">ATCC BAA-887 / DSM 12427 / ZAS-2</strain>
    </source>
</reference>
<proteinExistence type="predicted"/>
<organism evidence="2 3">
    <name type="scientific">Treponema primitia (strain ATCC BAA-887 / DSM 12427 / ZAS-2)</name>
    <dbReference type="NCBI Taxonomy" id="545694"/>
    <lineage>
        <taxon>Bacteria</taxon>
        <taxon>Pseudomonadati</taxon>
        <taxon>Spirochaetota</taxon>
        <taxon>Spirochaetia</taxon>
        <taxon>Spirochaetales</taxon>
        <taxon>Treponemataceae</taxon>
        <taxon>Treponema</taxon>
    </lineage>
</organism>
<keyword evidence="2" id="KW-0378">Hydrolase</keyword>
<dbReference type="CDD" id="cd06127">
    <property type="entry name" value="DEDDh"/>
    <property type="match status" value="1"/>
</dbReference>
<evidence type="ECO:0000259" key="1">
    <source>
        <dbReference type="SMART" id="SM00479"/>
    </source>
</evidence>
<sequence>MYTRRFWVDTETTGLDSRKHFAFQISYLIEENNRLLLERTLEMRPDNYKQFEFDSEAEDVHGYSKEKILSLPSESEQFGVLLEDLQQYGENRLTITGYNVSFDIYFLRALFARETALQDTRNESSKQKAKKFYDYFDYMHCDVMQLVQAYRVAGKLDLPSIELEKVCRHFGISTEGAHNSMADIVNTKAVFDRLVDR</sequence>
<dbReference type="STRING" id="545694.TREPR_3868"/>
<reference evidence="3" key="1">
    <citation type="submission" date="2009-12" db="EMBL/GenBank/DDBJ databases">
        <title>Complete sequence of Treponema primitia strain ZAS-2.</title>
        <authorList>
            <person name="Tetu S.G."/>
            <person name="Matson E."/>
            <person name="Ren Q."/>
            <person name="Seshadri R."/>
            <person name="Elbourne L."/>
            <person name="Hassan K.A."/>
            <person name="Durkin A."/>
            <person name="Radune D."/>
            <person name="Mohamoud Y."/>
            <person name="Shay R."/>
            <person name="Jin S."/>
            <person name="Zhang X."/>
            <person name="Lucey K."/>
            <person name="Ballor N.R."/>
            <person name="Ottesen E."/>
            <person name="Rosenthal R."/>
            <person name="Allen A."/>
            <person name="Leadbetter J.R."/>
            <person name="Paulsen I.T."/>
        </authorList>
    </citation>
    <scope>NUCLEOTIDE SEQUENCE [LARGE SCALE GENOMIC DNA]</scope>
    <source>
        <strain evidence="3">ATCC BAA-887 / DSM 12427 / ZAS-2</strain>
    </source>
</reference>
<dbReference type="Pfam" id="PF00929">
    <property type="entry name" value="RNase_T"/>
    <property type="match status" value="1"/>
</dbReference>
<accession>F5YP27</accession>
<protein>
    <submittedName>
        <fullName evidence="2">Putative exonuclease</fullName>
    </submittedName>
</protein>
<feature type="domain" description="Exonuclease" evidence="1">
    <location>
        <begin position="4"/>
        <end position="197"/>
    </location>
</feature>
<evidence type="ECO:0000313" key="3">
    <source>
        <dbReference type="Proteomes" id="UP000009223"/>
    </source>
</evidence>
<dbReference type="OrthoDB" id="9803925at2"/>
<dbReference type="InterPro" id="IPR012337">
    <property type="entry name" value="RNaseH-like_sf"/>
</dbReference>
<dbReference type="KEGG" id="tpi:TREPR_3868"/>
<dbReference type="HOGENOM" id="CLU_047806_12_0_12"/>
<dbReference type="Proteomes" id="UP000009223">
    <property type="component" value="Chromosome"/>
</dbReference>
<dbReference type="AlphaFoldDB" id="F5YP27"/>
<dbReference type="SUPFAM" id="SSF53098">
    <property type="entry name" value="Ribonuclease H-like"/>
    <property type="match status" value="1"/>
</dbReference>
<dbReference type="Gene3D" id="3.30.420.10">
    <property type="entry name" value="Ribonuclease H-like superfamily/Ribonuclease H"/>
    <property type="match status" value="1"/>
</dbReference>
<keyword evidence="2" id="KW-0540">Nuclease</keyword>
<dbReference type="GO" id="GO:0004527">
    <property type="term" value="F:exonuclease activity"/>
    <property type="evidence" value="ECO:0007669"/>
    <property type="project" value="UniProtKB-KW"/>
</dbReference>
<dbReference type="eggNOG" id="COG0847">
    <property type="taxonomic scope" value="Bacteria"/>
</dbReference>
<keyword evidence="3" id="KW-1185">Reference proteome</keyword>
<dbReference type="InterPro" id="IPR036397">
    <property type="entry name" value="RNaseH_sf"/>
</dbReference>
<name>F5YP27_TREPZ</name>
<keyword evidence="2" id="KW-0269">Exonuclease</keyword>
<dbReference type="RefSeq" id="WP_015706473.1">
    <property type="nucleotide sequence ID" value="NC_015578.1"/>
</dbReference>
<dbReference type="InterPro" id="IPR013520">
    <property type="entry name" value="Ribonucl_H"/>
</dbReference>
<dbReference type="SMART" id="SM00479">
    <property type="entry name" value="EXOIII"/>
    <property type="match status" value="1"/>
</dbReference>
<gene>
    <name evidence="2" type="ordered locus">TREPR_3868</name>
</gene>
<evidence type="ECO:0000313" key="2">
    <source>
        <dbReference type="EMBL" id="AEF85483.1"/>
    </source>
</evidence>
<dbReference type="GO" id="GO:0003676">
    <property type="term" value="F:nucleic acid binding"/>
    <property type="evidence" value="ECO:0007669"/>
    <property type="project" value="InterPro"/>
</dbReference>
<dbReference type="EMBL" id="CP001843">
    <property type="protein sequence ID" value="AEF85483.1"/>
    <property type="molecule type" value="Genomic_DNA"/>
</dbReference>